<keyword evidence="2" id="KW-1185">Reference proteome</keyword>
<sequence>MTYDYKTASLGQSCHSTKLNTDVPGASSDNKKHRFWILFRYTYNVLLVFLASFKVGRDAIDFLGIDELRLLLQTYMAKLIVRAVMTLVLYPVLCSTGYDLTWNHCLVLVWVNFKGAIALSFNLVRFRPNLSVDFALTEEAVRLGLVFLLQAINTTTLPWLMRNLGLVEMSEADKTNINMVVEALHTKARTVHLHAAPREELQRRRLEGSLSPQAEEEKTEAPAETRHNANKNILRLQKVRAEGA</sequence>
<reference evidence="1 2" key="1">
    <citation type="journal article" date="2020" name="Cell">
        <title>Large-Scale Comparative Analyses of Tick Genomes Elucidate Their Genetic Diversity and Vector Capacities.</title>
        <authorList>
            <consortium name="Tick Genome and Microbiome Consortium (TIGMIC)"/>
            <person name="Jia N."/>
            <person name="Wang J."/>
            <person name="Shi W."/>
            <person name="Du L."/>
            <person name="Sun Y."/>
            <person name="Zhan W."/>
            <person name="Jiang J.F."/>
            <person name="Wang Q."/>
            <person name="Zhang B."/>
            <person name="Ji P."/>
            <person name="Bell-Sakyi L."/>
            <person name="Cui X.M."/>
            <person name="Yuan T.T."/>
            <person name="Jiang B.G."/>
            <person name="Yang W.F."/>
            <person name="Lam T.T."/>
            <person name="Chang Q.C."/>
            <person name="Ding S.J."/>
            <person name="Wang X.J."/>
            <person name="Zhu J.G."/>
            <person name="Ruan X.D."/>
            <person name="Zhao L."/>
            <person name="Wei J.T."/>
            <person name="Ye R.Z."/>
            <person name="Que T.C."/>
            <person name="Du C.H."/>
            <person name="Zhou Y.H."/>
            <person name="Cheng J.X."/>
            <person name="Dai P.F."/>
            <person name="Guo W.B."/>
            <person name="Han X.H."/>
            <person name="Huang E.J."/>
            <person name="Li L.F."/>
            <person name="Wei W."/>
            <person name="Gao Y.C."/>
            <person name="Liu J.Z."/>
            <person name="Shao H.Z."/>
            <person name="Wang X."/>
            <person name="Wang C.C."/>
            <person name="Yang T.C."/>
            <person name="Huo Q.B."/>
            <person name="Li W."/>
            <person name="Chen H.Y."/>
            <person name="Chen S.E."/>
            <person name="Zhou L.G."/>
            <person name="Ni X.B."/>
            <person name="Tian J.H."/>
            <person name="Sheng Y."/>
            <person name="Liu T."/>
            <person name="Pan Y.S."/>
            <person name="Xia L.Y."/>
            <person name="Li J."/>
            <person name="Zhao F."/>
            <person name="Cao W.C."/>
        </authorList>
    </citation>
    <scope>NUCLEOTIDE SEQUENCE [LARGE SCALE GENOMIC DNA]</scope>
    <source>
        <strain evidence="1">Iper-2018</strain>
    </source>
</reference>
<proteinExistence type="predicted"/>
<dbReference type="EMBL" id="JABSTQ010009707">
    <property type="protein sequence ID" value="KAG0426560.1"/>
    <property type="molecule type" value="Genomic_DNA"/>
</dbReference>
<name>A0AC60PZD2_IXOPE</name>
<accession>A0AC60PZD2</accession>
<comment type="caution">
    <text evidence="1">The sequence shown here is derived from an EMBL/GenBank/DDBJ whole genome shotgun (WGS) entry which is preliminary data.</text>
</comment>
<protein>
    <submittedName>
        <fullName evidence="1">Uncharacterized protein</fullName>
    </submittedName>
</protein>
<evidence type="ECO:0000313" key="2">
    <source>
        <dbReference type="Proteomes" id="UP000805193"/>
    </source>
</evidence>
<evidence type="ECO:0000313" key="1">
    <source>
        <dbReference type="EMBL" id="KAG0426560.1"/>
    </source>
</evidence>
<organism evidence="1 2">
    <name type="scientific">Ixodes persulcatus</name>
    <name type="common">Taiga tick</name>
    <dbReference type="NCBI Taxonomy" id="34615"/>
    <lineage>
        <taxon>Eukaryota</taxon>
        <taxon>Metazoa</taxon>
        <taxon>Ecdysozoa</taxon>
        <taxon>Arthropoda</taxon>
        <taxon>Chelicerata</taxon>
        <taxon>Arachnida</taxon>
        <taxon>Acari</taxon>
        <taxon>Parasitiformes</taxon>
        <taxon>Ixodida</taxon>
        <taxon>Ixodoidea</taxon>
        <taxon>Ixodidae</taxon>
        <taxon>Ixodinae</taxon>
        <taxon>Ixodes</taxon>
    </lineage>
</organism>
<dbReference type="Proteomes" id="UP000805193">
    <property type="component" value="Unassembled WGS sequence"/>
</dbReference>
<gene>
    <name evidence="1" type="ORF">HPB47_026340</name>
</gene>